<evidence type="ECO:0000313" key="1">
    <source>
        <dbReference type="EMBL" id="KAK1140687.1"/>
    </source>
</evidence>
<keyword evidence="2" id="KW-1185">Reference proteome</keyword>
<dbReference type="Proteomes" id="UP001177260">
    <property type="component" value="Unassembled WGS sequence"/>
</dbReference>
<evidence type="ECO:0000313" key="2">
    <source>
        <dbReference type="Proteomes" id="UP001177260"/>
    </source>
</evidence>
<sequence length="441" mass="47722">MTVTPAPAMIHLDGSTLEGGGQLVRIAVALSALTGKPVNVTNIRGNRQGRKGLKRSHVAAVQFLAQLTGGSVSGADVGSSILSFYPAQPLSSRDVGSPVQRDVQIELPTAGAVFLVFQAVYPYILYACESPIRLTITGGTNVPFSPSFDYVSQALIPNFARLGLPPLAVHLEKRGWATGPTKLGRVALVIDPLGAQDRQCPRFPRIDLAQFQRGQLTRVDITVLAPDVPLEGGPERTTNGRPGRRAERPAGDHQDRPPDPSQTVRGFIECEAHRQLRTRLGQLPPWIYARRSEAFSTAVESAVPVRAHASESTSHPSQIYLLLVAHTSTGFKVGYDALSGAMKTGGPRSKRRDGANRAATAAQSLVNACVDGFIRELHDPQLQADPGAALRQPCVDEKMRDQLVVFEALGGKPGEEQSENERYWSLHTLTAQWVCREMLEE</sequence>
<proteinExistence type="predicted"/>
<gene>
    <name evidence="1" type="ORF">N8T08_010000</name>
</gene>
<dbReference type="EMBL" id="JAOPJF010000077">
    <property type="protein sequence ID" value="KAK1140687.1"/>
    <property type="molecule type" value="Genomic_DNA"/>
</dbReference>
<reference evidence="1 2" key="1">
    <citation type="journal article" date="2023" name="ACS Omega">
        <title>Identification of the Neoaspergillic Acid Biosynthesis Gene Cluster by Establishing an In Vitro CRISPR-Ribonucleoprotein Genetic System in Aspergillus melleus.</title>
        <authorList>
            <person name="Yuan B."/>
            <person name="Grau M.F."/>
            <person name="Murata R.M."/>
            <person name="Torok T."/>
            <person name="Venkateswaran K."/>
            <person name="Stajich J.E."/>
            <person name="Wang C.C.C."/>
        </authorList>
    </citation>
    <scope>NUCLEOTIDE SEQUENCE [LARGE SCALE GENOMIC DNA]</scope>
    <source>
        <strain evidence="1 2">IMV 1140</strain>
    </source>
</reference>
<accession>A0ACC3ASW4</accession>
<organism evidence="1 2">
    <name type="scientific">Aspergillus melleus</name>
    <dbReference type="NCBI Taxonomy" id="138277"/>
    <lineage>
        <taxon>Eukaryota</taxon>
        <taxon>Fungi</taxon>
        <taxon>Dikarya</taxon>
        <taxon>Ascomycota</taxon>
        <taxon>Pezizomycotina</taxon>
        <taxon>Eurotiomycetes</taxon>
        <taxon>Eurotiomycetidae</taxon>
        <taxon>Eurotiales</taxon>
        <taxon>Aspergillaceae</taxon>
        <taxon>Aspergillus</taxon>
        <taxon>Aspergillus subgen. Circumdati</taxon>
    </lineage>
</organism>
<name>A0ACC3ASW4_9EURO</name>
<protein>
    <submittedName>
        <fullName evidence="1">Uncharacterized protein</fullName>
    </submittedName>
</protein>
<comment type="caution">
    <text evidence="1">The sequence shown here is derived from an EMBL/GenBank/DDBJ whole genome shotgun (WGS) entry which is preliminary data.</text>
</comment>